<name>A0A0R3RFT4_9BILA</name>
<reference evidence="3" key="1">
    <citation type="submission" date="2017-02" db="UniProtKB">
        <authorList>
            <consortium name="WormBaseParasite"/>
        </authorList>
    </citation>
    <scope>IDENTIFICATION</scope>
</reference>
<protein>
    <submittedName>
        <fullName evidence="3">F-box domain-containing protein</fullName>
    </submittedName>
</protein>
<dbReference type="SUPFAM" id="SSF81383">
    <property type="entry name" value="F-box domain"/>
    <property type="match status" value="1"/>
</dbReference>
<accession>A0A0R3RFT4</accession>
<evidence type="ECO:0000313" key="2">
    <source>
        <dbReference type="Proteomes" id="UP000050640"/>
    </source>
</evidence>
<evidence type="ECO:0000259" key="1">
    <source>
        <dbReference type="PROSITE" id="PS50181"/>
    </source>
</evidence>
<dbReference type="InterPro" id="IPR001810">
    <property type="entry name" value="F-box_dom"/>
</dbReference>
<dbReference type="Proteomes" id="UP000050640">
    <property type="component" value="Unplaced"/>
</dbReference>
<organism evidence="2 3">
    <name type="scientific">Elaeophora elaphi</name>
    <dbReference type="NCBI Taxonomy" id="1147741"/>
    <lineage>
        <taxon>Eukaryota</taxon>
        <taxon>Metazoa</taxon>
        <taxon>Ecdysozoa</taxon>
        <taxon>Nematoda</taxon>
        <taxon>Chromadorea</taxon>
        <taxon>Rhabditida</taxon>
        <taxon>Spirurina</taxon>
        <taxon>Spiruromorpha</taxon>
        <taxon>Filarioidea</taxon>
        <taxon>Onchocercidae</taxon>
        <taxon>Elaeophora</taxon>
    </lineage>
</organism>
<dbReference type="InterPro" id="IPR036047">
    <property type="entry name" value="F-box-like_dom_sf"/>
</dbReference>
<proteinExistence type="predicted"/>
<dbReference type="AlphaFoldDB" id="A0A0R3RFT4"/>
<sequence>MKYRLIRENENKTNLPDEIIELIFSYISPVQLCLSGWKRVSKGFKDMLRQVCKSYRVLNTIKGPDCKFFEQFYSPLVYEDTKLIRKLEVIIGDVFPHVTMLTVSAGIISIVLQCIVKYEPTLLMPKLRFIHIVLGDKYGALTNGYAFNDILVARRFASGLKFVELSVTLSPNSGKLITCCSFRKLVRLLVETAEKDSVWSLCLKDKTKRAQGWFNPSELSSYRVIAFIAYVRTILEMGVVLHKLELIDDLKISPYMMVMKQKRRFLYMYDEYKQCEKLTICYDVGIVAPSFPRFDEKYHKLQEVEIISSHVLYKNDFLSYLSLAPNIKVVRILLPYRWTERVERCAFGCFLNADFACFMKYGWASLPQYLPHASLIFC</sequence>
<feature type="domain" description="F-box" evidence="1">
    <location>
        <begin position="9"/>
        <end position="58"/>
    </location>
</feature>
<dbReference type="PROSITE" id="PS50181">
    <property type="entry name" value="FBOX"/>
    <property type="match status" value="1"/>
</dbReference>
<evidence type="ECO:0000313" key="3">
    <source>
        <dbReference type="WBParaSite" id="EEL_0000023301-mRNA-1"/>
    </source>
</evidence>
<dbReference type="WBParaSite" id="EEL_0000023301-mRNA-1">
    <property type="protein sequence ID" value="EEL_0000023301-mRNA-1"/>
    <property type="gene ID" value="EEL_0000023301"/>
</dbReference>
<keyword evidence="2" id="KW-1185">Reference proteome</keyword>